<comment type="caution">
    <text evidence="3">The sequence shown here is derived from an EMBL/GenBank/DDBJ whole genome shotgun (WGS) entry which is preliminary data.</text>
</comment>
<proteinExistence type="predicted"/>
<evidence type="ECO:0000313" key="4">
    <source>
        <dbReference type="Proteomes" id="UP001249851"/>
    </source>
</evidence>
<keyword evidence="3" id="KW-0675">Receptor</keyword>
<dbReference type="Pfam" id="PF00640">
    <property type="entry name" value="PID"/>
    <property type="match status" value="1"/>
</dbReference>
<accession>A0AAD9QJJ8</accession>
<feature type="compositionally biased region" description="Polar residues" evidence="1">
    <location>
        <begin position="183"/>
        <end position="193"/>
    </location>
</feature>
<keyword evidence="3" id="KW-0449">Lipoprotein</keyword>
<dbReference type="Gene3D" id="2.30.29.30">
    <property type="entry name" value="Pleckstrin-homology domain (PH domain)/Phosphotyrosine-binding domain (PTB)"/>
    <property type="match status" value="1"/>
</dbReference>
<dbReference type="PANTHER" id="PTHR11232">
    <property type="entry name" value="PHOSPHOTYROSINE INTERACTION DOMAIN-CONTAINING FAMILY MEMBER"/>
    <property type="match status" value="1"/>
</dbReference>
<reference evidence="3" key="2">
    <citation type="journal article" date="2023" name="Science">
        <title>Genomic signatures of disease resistance in endangered staghorn corals.</title>
        <authorList>
            <person name="Vollmer S.V."/>
            <person name="Selwyn J.D."/>
            <person name="Despard B.A."/>
            <person name="Roesel C.L."/>
        </authorList>
    </citation>
    <scope>NUCLEOTIDE SEQUENCE</scope>
    <source>
        <strain evidence="3">K2</strain>
    </source>
</reference>
<dbReference type="Proteomes" id="UP001249851">
    <property type="component" value="Unassembled WGS sequence"/>
</dbReference>
<dbReference type="SUPFAM" id="SSF50729">
    <property type="entry name" value="PH domain-like"/>
    <property type="match status" value="1"/>
</dbReference>
<evidence type="ECO:0000256" key="1">
    <source>
        <dbReference type="SAM" id="MobiDB-lite"/>
    </source>
</evidence>
<dbReference type="InterPro" id="IPR011993">
    <property type="entry name" value="PH-like_dom_sf"/>
</dbReference>
<protein>
    <submittedName>
        <fullName evidence="3">Low density lipoprotein receptor adapter protein 1-B</fullName>
    </submittedName>
</protein>
<gene>
    <name evidence="3" type="ORF">P5673_014645</name>
</gene>
<feature type="compositionally biased region" description="Basic and acidic residues" evidence="1">
    <location>
        <begin position="197"/>
        <end position="208"/>
    </location>
</feature>
<dbReference type="PANTHER" id="PTHR11232:SF45">
    <property type="entry name" value="GENE 7694-RELATED"/>
    <property type="match status" value="1"/>
</dbReference>
<dbReference type="InterPro" id="IPR051133">
    <property type="entry name" value="Adapter_Engulfment-Domain"/>
</dbReference>
<feature type="domain" description="PID" evidence="2">
    <location>
        <begin position="31"/>
        <end position="159"/>
    </location>
</feature>
<sequence length="347" mass="38143">MFSKSSPSFARKGHKQIKDNEADEKDRIIAGVDFVVRYIGSTEVACASGTGNGKTKRPVAEVFEQYRRNGNEKTQKKVILTLCSRNANVSDEACGKLIASFPISKINFCNTDSFHEKAFVFVARDKPESPFKAFVFACESKTKAVEAFKALSLAFIINYGYYQASLARGEGEANDSPNHDSPDTTFTGGTEVSSLEEEPKKMAHRCDDSISSGLPTNILNPVCPYGGNERTSSPPQSRPENKNLLQVADYRRHNRSSSDPTHLGDRRKTPGNVPSPLAVNDTTPKKTKENETEIEDAEFTEFAKLRSKSQSSSTLGNNYSNTFVVGVQHFACSNVWGGFQKASSSIY</sequence>
<dbReference type="AlphaFoldDB" id="A0AAD9QJJ8"/>
<dbReference type="SMART" id="SM00462">
    <property type="entry name" value="PTB"/>
    <property type="match status" value="1"/>
</dbReference>
<dbReference type="PROSITE" id="PS01179">
    <property type="entry name" value="PID"/>
    <property type="match status" value="1"/>
</dbReference>
<feature type="compositionally biased region" description="Polar residues" evidence="1">
    <location>
        <begin position="209"/>
        <end position="219"/>
    </location>
</feature>
<dbReference type="CDD" id="cd00934">
    <property type="entry name" value="PTB"/>
    <property type="match status" value="1"/>
</dbReference>
<reference evidence="3" key="1">
    <citation type="journal article" date="2023" name="G3 (Bethesda)">
        <title>Whole genome assembly and annotation of the endangered Caribbean coral Acropora cervicornis.</title>
        <authorList>
            <person name="Selwyn J.D."/>
            <person name="Vollmer S.V."/>
        </authorList>
    </citation>
    <scope>NUCLEOTIDE SEQUENCE</scope>
    <source>
        <strain evidence="3">K2</strain>
    </source>
</reference>
<name>A0AAD9QJJ8_ACRCE</name>
<dbReference type="InterPro" id="IPR006020">
    <property type="entry name" value="PTB/PI_dom"/>
</dbReference>
<feature type="region of interest" description="Disordered" evidence="1">
    <location>
        <begin position="1"/>
        <end position="22"/>
    </location>
</feature>
<evidence type="ECO:0000313" key="3">
    <source>
        <dbReference type="EMBL" id="KAK2562359.1"/>
    </source>
</evidence>
<dbReference type="EMBL" id="JARQWQ010000029">
    <property type="protein sequence ID" value="KAK2562359.1"/>
    <property type="molecule type" value="Genomic_DNA"/>
</dbReference>
<feature type="region of interest" description="Disordered" evidence="1">
    <location>
        <begin position="169"/>
        <end position="292"/>
    </location>
</feature>
<keyword evidence="4" id="KW-1185">Reference proteome</keyword>
<evidence type="ECO:0000259" key="2">
    <source>
        <dbReference type="PROSITE" id="PS01179"/>
    </source>
</evidence>
<organism evidence="3 4">
    <name type="scientific">Acropora cervicornis</name>
    <name type="common">Staghorn coral</name>
    <dbReference type="NCBI Taxonomy" id="6130"/>
    <lineage>
        <taxon>Eukaryota</taxon>
        <taxon>Metazoa</taxon>
        <taxon>Cnidaria</taxon>
        <taxon>Anthozoa</taxon>
        <taxon>Hexacorallia</taxon>
        <taxon>Scleractinia</taxon>
        <taxon>Astrocoeniina</taxon>
        <taxon>Acroporidae</taxon>
        <taxon>Acropora</taxon>
    </lineage>
</organism>